<reference evidence="1 2" key="1">
    <citation type="submission" date="2011-01" db="EMBL/GenBank/DDBJ databases">
        <authorList>
            <person name="Muzny D."/>
            <person name="Qin X."/>
            <person name="Deng J."/>
            <person name="Jiang H."/>
            <person name="Liu Y."/>
            <person name="Qu J."/>
            <person name="Song X.-Z."/>
            <person name="Zhang L."/>
            <person name="Thornton R."/>
            <person name="Coyle M."/>
            <person name="Francisco L."/>
            <person name="Jackson L."/>
            <person name="Javaid M."/>
            <person name="Korchina V."/>
            <person name="Kovar C."/>
            <person name="Mata R."/>
            <person name="Mathew T."/>
            <person name="Ngo R."/>
            <person name="Nguyen L."/>
            <person name="Nguyen N."/>
            <person name="Okwuonu G."/>
            <person name="Ongeri F."/>
            <person name="Pham C."/>
            <person name="Simmons D."/>
            <person name="Wilczek-Boney K."/>
            <person name="Hale W."/>
            <person name="Jakkamsetti A."/>
            <person name="Pham P."/>
            <person name="Ruth R."/>
            <person name="San Lucas F."/>
            <person name="Warren J."/>
            <person name="Zhang J."/>
            <person name="Zhao Z."/>
            <person name="Zhou C."/>
            <person name="Zhu D."/>
            <person name="Lee S."/>
            <person name="Bess C."/>
            <person name="Blankenburg K."/>
            <person name="Forbes L."/>
            <person name="Fu Q."/>
            <person name="Gubbala S."/>
            <person name="Hirani K."/>
            <person name="Jayaseelan J.C."/>
            <person name="Lara F."/>
            <person name="Munidasa M."/>
            <person name="Palculict T."/>
            <person name="Patil S."/>
            <person name="Pu L.-L."/>
            <person name="Saada N."/>
            <person name="Tang L."/>
            <person name="Weissenberger G."/>
            <person name="Zhu Y."/>
            <person name="Hemphill L."/>
            <person name="Shang Y."/>
            <person name="Youmans B."/>
            <person name="Ayvaz T."/>
            <person name="Ross M."/>
            <person name="Santibanez J."/>
            <person name="Aqrawi P."/>
            <person name="Gross S."/>
            <person name="Joshi V."/>
            <person name="Fowler G."/>
            <person name="Nazareth L."/>
            <person name="Reid J."/>
            <person name="Worley K."/>
            <person name="Petrosino J."/>
            <person name="Highlander S."/>
            <person name="Gibbs R."/>
        </authorList>
    </citation>
    <scope>NUCLEOTIDE SEQUENCE [LARGE SCALE GENOMIC DNA]</scope>
    <source>
        <strain evidence="1 2">ATCC 33394</strain>
    </source>
</reference>
<evidence type="ECO:0000313" key="2">
    <source>
        <dbReference type="Proteomes" id="UP000004088"/>
    </source>
</evidence>
<gene>
    <name evidence="1" type="ORF">HMPREF9098_0807</name>
</gene>
<dbReference type="HOGENOM" id="CLU_3217360_0_0_4"/>
<protein>
    <submittedName>
        <fullName evidence="1">Uncharacterized protein</fullName>
    </submittedName>
</protein>
<accession>F0EY73</accession>
<evidence type="ECO:0000313" key="1">
    <source>
        <dbReference type="EMBL" id="EGC17481.1"/>
    </source>
</evidence>
<sequence>MQSNSGASILARTIRFSRQGIENRKKAPNTPANGLKFIIFTIKT</sequence>
<organism evidence="1 2">
    <name type="scientific">Kingella denitrificans ATCC 33394</name>
    <dbReference type="NCBI Taxonomy" id="888741"/>
    <lineage>
        <taxon>Bacteria</taxon>
        <taxon>Pseudomonadati</taxon>
        <taxon>Pseudomonadota</taxon>
        <taxon>Betaproteobacteria</taxon>
        <taxon>Neisseriales</taxon>
        <taxon>Neisseriaceae</taxon>
        <taxon>Kingella</taxon>
    </lineage>
</organism>
<keyword evidence="2" id="KW-1185">Reference proteome</keyword>
<dbReference type="AlphaFoldDB" id="F0EY73"/>
<dbReference type="EMBL" id="AEWV01000015">
    <property type="protein sequence ID" value="EGC17481.1"/>
    <property type="molecule type" value="Genomic_DNA"/>
</dbReference>
<dbReference type="Proteomes" id="UP000004088">
    <property type="component" value="Unassembled WGS sequence"/>
</dbReference>
<name>F0EY73_9NEIS</name>
<comment type="caution">
    <text evidence="1">The sequence shown here is derived from an EMBL/GenBank/DDBJ whole genome shotgun (WGS) entry which is preliminary data.</text>
</comment>
<proteinExistence type="predicted"/>